<dbReference type="InParanoid" id="A0A3N4M2G2"/>
<organism evidence="1 2">
    <name type="scientific">Terfezia boudieri ATCC MYA-4762</name>
    <dbReference type="NCBI Taxonomy" id="1051890"/>
    <lineage>
        <taxon>Eukaryota</taxon>
        <taxon>Fungi</taxon>
        <taxon>Dikarya</taxon>
        <taxon>Ascomycota</taxon>
        <taxon>Pezizomycotina</taxon>
        <taxon>Pezizomycetes</taxon>
        <taxon>Pezizales</taxon>
        <taxon>Pezizaceae</taxon>
        <taxon>Terfezia</taxon>
    </lineage>
</organism>
<gene>
    <name evidence="1" type="ORF">L211DRAFT_882140</name>
</gene>
<evidence type="ECO:0000313" key="1">
    <source>
        <dbReference type="EMBL" id="RPB29240.1"/>
    </source>
</evidence>
<proteinExistence type="predicted"/>
<dbReference type="OrthoDB" id="3070940at2759"/>
<dbReference type="AlphaFoldDB" id="A0A3N4M2G2"/>
<accession>A0A3N4M2G2</accession>
<dbReference type="EMBL" id="ML121528">
    <property type="protein sequence ID" value="RPB29240.1"/>
    <property type="molecule type" value="Genomic_DNA"/>
</dbReference>
<sequence length="139" mass="15504">CCEILTRSTAHCHDKVSASHTVQLTSSTLFYLTWQKQRKINPLCWPPASSAELITPSACLAHFPISPTTPTVLRSRYPRRTEEELLLFKNTYGTIGVSKRCCPVCTKLLSLLSKHSQGQIQAMMGGLVIRACQFYTSQS</sequence>
<evidence type="ECO:0000313" key="2">
    <source>
        <dbReference type="Proteomes" id="UP000267821"/>
    </source>
</evidence>
<reference evidence="1 2" key="1">
    <citation type="journal article" date="2018" name="Nat. Ecol. Evol.">
        <title>Pezizomycetes genomes reveal the molecular basis of ectomycorrhizal truffle lifestyle.</title>
        <authorList>
            <person name="Murat C."/>
            <person name="Payen T."/>
            <person name="Noel B."/>
            <person name="Kuo A."/>
            <person name="Morin E."/>
            <person name="Chen J."/>
            <person name="Kohler A."/>
            <person name="Krizsan K."/>
            <person name="Balestrini R."/>
            <person name="Da Silva C."/>
            <person name="Montanini B."/>
            <person name="Hainaut M."/>
            <person name="Levati E."/>
            <person name="Barry K.W."/>
            <person name="Belfiori B."/>
            <person name="Cichocki N."/>
            <person name="Clum A."/>
            <person name="Dockter R.B."/>
            <person name="Fauchery L."/>
            <person name="Guy J."/>
            <person name="Iotti M."/>
            <person name="Le Tacon F."/>
            <person name="Lindquist E.A."/>
            <person name="Lipzen A."/>
            <person name="Malagnac F."/>
            <person name="Mello A."/>
            <person name="Molinier V."/>
            <person name="Miyauchi S."/>
            <person name="Poulain J."/>
            <person name="Riccioni C."/>
            <person name="Rubini A."/>
            <person name="Sitrit Y."/>
            <person name="Splivallo R."/>
            <person name="Traeger S."/>
            <person name="Wang M."/>
            <person name="Zifcakova L."/>
            <person name="Wipf D."/>
            <person name="Zambonelli A."/>
            <person name="Paolocci F."/>
            <person name="Nowrousian M."/>
            <person name="Ottonello S."/>
            <person name="Baldrian P."/>
            <person name="Spatafora J.W."/>
            <person name="Henrissat B."/>
            <person name="Nagy L.G."/>
            <person name="Aury J.M."/>
            <person name="Wincker P."/>
            <person name="Grigoriev I.V."/>
            <person name="Bonfante P."/>
            <person name="Martin F.M."/>
        </authorList>
    </citation>
    <scope>NUCLEOTIDE SEQUENCE [LARGE SCALE GENOMIC DNA]</scope>
    <source>
        <strain evidence="1 2">ATCC MYA-4762</strain>
    </source>
</reference>
<protein>
    <submittedName>
        <fullName evidence="1">Uncharacterized protein</fullName>
    </submittedName>
</protein>
<dbReference type="Proteomes" id="UP000267821">
    <property type="component" value="Unassembled WGS sequence"/>
</dbReference>
<feature type="non-terminal residue" evidence="1">
    <location>
        <position position="1"/>
    </location>
</feature>
<keyword evidence="2" id="KW-1185">Reference proteome</keyword>
<name>A0A3N4M2G2_9PEZI</name>